<comment type="caution">
    <text evidence="3">The sequence shown here is derived from an EMBL/GenBank/DDBJ whole genome shotgun (WGS) entry which is preliminary data.</text>
</comment>
<dbReference type="STRING" id="1666912.Ga0058931_1944"/>
<dbReference type="InterPro" id="IPR014729">
    <property type="entry name" value="Rossmann-like_a/b/a_fold"/>
</dbReference>
<gene>
    <name evidence="2" type="ORF">Ga0058931_1944</name>
    <name evidence="3" type="ORF">HLUCCA05_03650</name>
</gene>
<dbReference type="EMBL" id="LJSG01000002">
    <property type="protein sequence ID" value="KPP95773.1"/>
    <property type="molecule type" value="Genomic_DNA"/>
</dbReference>
<dbReference type="SUPFAM" id="SSF52402">
    <property type="entry name" value="Adenine nucleotide alpha hydrolases-like"/>
    <property type="match status" value="1"/>
</dbReference>
<name>A0A0P7X5F2_9RHOB</name>
<proteinExistence type="predicted"/>
<protein>
    <submittedName>
        <fullName evidence="2">Nucleotide-binding universal stress protein, UspA family</fullName>
    </submittedName>
    <submittedName>
        <fullName evidence="3">Universal stress protein family protein</fullName>
    </submittedName>
</protein>
<reference evidence="3 4" key="1">
    <citation type="submission" date="2015-09" db="EMBL/GenBank/DDBJ databases">
        <title>Identification and resolution of microdiversity through metagenomic sequencing of parallel consortia.</title>
        <authorList>
            <person name="Nelson W.C."/>
            <person name="Romine M.F."/>
            <person name="Lindemann S.R."/>
        </authorList>
    </citation>
    <scope>NUCLEOTIDE SEQUENCE [LARGE SCALE GENOMIC DNA]</scope>
    <source>
        <strain evidence="3">HL-91</strain>
    </source>
</reference>
<dbReference type="Proteomes" id="UP000182045">
    <property type="component" value="Unassembled WGS sequence"/>
</dbReference>
<dbReference type="Pfam" id="PF00582">
    <property type="entry name" value="Usp"/>
    <property type="match status" value="1"/>
</dbReference>
<evidence type="ECO:0000313" key="3">
    <source>
        <dbReference type="EMBL" id="KPP95773.1"/>
    </source>
</evidence>
<evidence type="ECO:0000259" key="1">
    <source>
        <dbReference type="Pfam" id="PF00582"/>
    </source>
</evidence>
<evidence type="ECO:0000313" key="4">
    <source>
        <dbReference type="Proteomes" id="UP000050413"/>
    </source>
</evidence>
<dbReference type="Gene3D" id="3.40.50.620">
    <property type="entry name" value="HUPs"/>
    <property type="match status" value="1"/>
</dbReference>
<dbReference type="AlphaFoldDB" id="A0A0P7X5F2"/>
<dbReference type="RefSeq" id="WP_072246155.1">
    <property type="nucleotide sequence ID" value="NZ_FBYC01000004.1"/>
</dbReference>
<keyword evidence="5" id="KW-1185">Reference proteome</keyword>
<dbReference type="OrthoDB" id="9792500at2"/>
<evidence type="ECO:0000313" key="5">
    <source>
        <dbReference type="Proteomes" id="UP000182045"/>
    </source>
</evidence>
<evidence type="ECO:0000313" key="2">
    <source>
        <dbReference type="EMBL" id="CUX81731.1"/>
    </source>
</evidence>
<accession>A0A0P7X5F2</accession>
<sequence>MYRKVIFPVDLSHIDQLTKALATAADLAKHYGAEICYVGVTGAAPAPGAHNPEEYAKKLANFAAEQAAAHGVSVSSKACISPDPSIDTDKTLLAAITELGGDLVVMQTHAPSALDYIWAGHGDTIAAHSDVSVFLVR</sequence>
<reference evidence="2 5" key="2">
    <citation type="submission" date="2016-01" db="EMBL/GenBank/DDBJ databases">
        <authorList>
            <person name="Varghese N."/>
        </authorList>
    </citation>
    <scope>NUCLEOTIDE SEQUENCE [LARGE SCALE GENOMIC DNA]</scope>
    <source>
        <strain evidence="2 5">HL-91</strain>
    </source>
</reference>
<dbReference type="EMBL" id="FBYC01000004">
    <property type="protein sequence ID" value="CUX81731.1"/>
    <property type="molecule type" value="Genomic_DNA"/>
</dbReference>
<dbReference type="Proteomes" id="UP000050413">
    <property type="component" value="Unassembled WGS sequence"/>
</dbReference>
<feature type="domain" description="UspA" evidence="1">
    <location>
        <begin position="1"/>
        <end position="137"/>
    </location>
</feature>
<dbReference type="CDD" id="cd00293">
    <property type="entry name" value="USP-like"/>
    <property type="match status" value="1"/>
</dbReference>
<dbReference type="InterPro" id="IPR006016">
    <property type="entry name" value="UspA"/>
</dbReference>
<organism evidence="3 4">
    <name type="scientific">Roseibaca calidilacus</name>
    <dbReference type="NCBI Taxonomy" id="1666912"/>
    <lineage>
        <taxon>Bacteria</taxon>
        <taxon>Pseudomonadati</taxon>
        <taxon>Pseudomonadota</taxon>
        <taxon>Alphaproteobacteria</taxon>
        <taxon>Rhodobacterales</taxon>
        <taxon>Paracoccaceae</taxon>
        <taxon>Roseinatronobacter</taxon>
    </lineage>
</organism>